<dbReference type="RefSeq" id="WP_165902074.1">
    <property type="nucleotide sequence ID" value="NZ_SMAN01000005.1"/>
</dbReference>
<gene>
    <name evidence="2" type="ORF">EDD68_10522</name>
</gene>
<keyword evidence="1" id="KW-0472">Membrane</keyword>
<dbReference type="AlphaFoldDB" id="A0A4R3N5S2"/>
<feature type="transmembrane region" description="Helical" evidence="1">
    <location>
        <begin position="15"/>
        <end position="37"/>
    </location>
</feature>
<keyword evidence="3" id="KW-1185">Reference proteome</keyword>
<keyword evidence="1" id="KW-0812">Transmembrane</keyword>
<comment type="caution">
    <text evidence="2">The sequence shown here is derived from an EMBL/GenBank/DDBJ whole genome shotgun (WGS) entry which is preliminary data.</text>
</comment>
<name>A0A4R3N5S2_9BACI</name>
<accession>A0A4R3N5S2</accession>
<evidence type="ECO:0000256" key="1">
    <source>
        <dbReference type="SAM" id="Phobius"/>
    </source>
</evidence>
<organism evidence="2 3">
    <name type="scientific">Melghiribacillus thermohalophilus</name>
    <dbReference type="NCBI Taxonomy" id="1324956"/>
    <lineage>
        <taxon>Bacteria</taxon>
        <taxon>Bacillati</taxon>
        <taxon>Bacillota</taxon>
        <taxon>Bacilli</taxon>
        <taxon>Bacillales</taxon>
        <taxon>Bacillaceae</taxon>
        <taxon>Melghiribacillus</taxon>
    </lineage>
</organism>
<reference evidence="2 3" key="1">
    <citation type="submission" date="2019-03" db="EMBL/GenBank/DDBJ databases">
        <title>Genomic Encyclopedia of Type Strains, Phase IV (KMG-IV): sequencing the most valuable type-strain genomes for metagenomic binning, comparative biology and taxonomic classification.</title>
        <authorList>
            <person name="Goeker M."/>
        </authorList>
    </citation>
    <scope>NUCLEOTIDE SEQUENCE [LARGE SCALE GENOMIC DNA]</scope>
    <source>
        <strain evidence="2 3">DSM 25894</strain>
    </source>
</reference>
<dbReference type="Proteomes" id="UP000294650">
    <property type="component" value="Unassembled WGS sequence"/>
</dbReference>
<evidence type="ECO:0000313" key="2">
    <source>
        <dbReference type="EMBL" id="TCT24570.1"/>
    </source>
</evidence>
<sequence length="52" mass="5877">MHVSNQNKSWSKGDLFLLALLFYLLGILTAIIVFVLLTNTDRVSQQGFSIFC</sequence>
<protein>
    <submittedName>
        <fullName evidence="2">Uncharacterized protein</fullName>
    </submittedName>
</protein>
<proteinExistence type="predicted"/>
<evidence type="ECO:0000313" key="3">
    <source>
        <dbReference type="Proteomes" id="UP000294650"/>
    </source>
</evidence>
<keyword evidence="1" id="KW-1133">Transmembrane helix</keyword>
<dbReference type="EMBL" id="SMAN01000005">
    <property type="protein sequence ID" value="TCT24570.1"/>
    <property type="molecule type" value="Genomic_DNA"/>
</dbReference>